<dbReference type="RefSeq" id="WP_188567290.1">
    <property type="nucleotide sequence ID" value="NZ_BMED01000003.1"/>
</dbReference>
<dbReference type="Proteomes" id="UP000637423">
    <property type="component" value="Unassembled WGS sequence"/>
</dbReference>
<reference evidence="1" key="2">
    <citation type="submission" date="2020-09" db="EMBL/GenBank/DDBJ databases">
        <authorList>
            <person name="Sun Q."/>
            <person name="Zhou Y."/>
        </authorList>
    </citation>
    <scope>NUCLEOTIDE SEQUENCE</scope>
    <source>
        <strain evidence="1">CGMCC 1.10998</strain>
    </source>
</reference>
<evidence type="ECO:0000313" key="2">
    <source>
        <dbReference type="Proteomes" id="UP000637423"/>
    </source>
</evidence>
<accession>A0A916URL7</accession>
<dbReference type="AlphaFoldDB" id="A0A916URL7"/>
<sequence length="97" mass="11195">MFNWFDSSEAKTFGDSLAGFYIERSAAHLKASKKKKGQKTGETIDKMFQQVAQFRAAHKLNIYKKAKLGNAFKWRLLEAGYDSEFVNELTHMLMVRL</sequence>
<reference evidence="1" key="1">
    <citation type="journal article" date="2014" name="Int. J. Syst. Evol. Microbiol.">
        <title>Complete genome sequence of Corynebacterium casei LMG S-19264T (=DSM 44701T), isolated from a smear-ripened cheese.</title>
        <authorList>
            <consortium name="US DOE Joint Genome Institute (JGI-PGF)"/>
            <person name="Walter F."/>
            <person name="Albersmeier A."/>
            <person name="Kalinowski J."/>
            <person name="Ruckert C."/>
        </authorList>
    </citation>
    <scope>NUCLEOTIDE SEQUENCE</scope>
    <source>
        <strain evidence="1">CGMCC 1.10998</strain>
    </source>
</reference>
<proteinExistence type="predicted"/>
<protein>
    <submittedName>
        <fullName evidence="1">Uncharacterized protein</fullName>
    </submittedName>
</protein>
<organism evidence="1 2">
    <name type="scientific">Undibacterium terreum</name>
    <dbReference type="NCBI Taxonomy" id="1224302"/>
    <lineage>
        <taxon>Bacteria</taxon>
        <taxon>Pseudomonadati</taxon>
        <taxon>Pseudomonadota</taxon>
        <taxon>Betaproteobacteria</taxon>
        <taxon>Burkholderiales</taxon>
        <taxon>Oxalobacteraceae</taxon>
        <taxon>Undibacterium</taxon>
    </lineage>
</organism>
<dbReference type="EMBL" id="BMED01000003">
    <property type="protein sequence ID" value="GGC83904.1"/>
    <property type="molecule type" value="Genomic_DNA"/>
</dbReference>
<name>A0A916URL7_9BURK</name>
<keyword evidence="2" id="KW-1185">Reference proteome</keyword>
<comment type="caution">
    <text evidence="1">The sequence shown here is derived from an EMBL/GenBank/DDBJ whole genome shotgun (WGS) entry which is preliminary data.</text>
</comment>
<evidence type="ECO:0000313" key="1">
    <source>
        <dbReference type="EMBL" id="GGC83904.1"/>
    </source>
</evidence>
<gene>
    <name evidence="1" type="ORF">GCM10011396_34100</name>
</gene>